<dbReference type="InterPro" id="IPR035906">
    <property type="entry name" value="MetI-like_sf"/>
</dbReference>
<evidence type="ECO:0000313" key="12">
    <source>
        <dbReference type="Proteomes" id="UP000678228"/>
    </source>
</evidence>
<dbReference type="InterPro" id="IPR000515">
    <property type="entry name" value="MetI-like"/>
</dbReference>
<feature type="transmembrane region" description="Helical" evidence="9">
    <location>
        <begin position="83"/>
        <end position="111"/>
    </location>
</feature>
<dbReference type="Proteomes" id="UP000678228">
    <property type="component" value="Unassembled WGS sequence"/>
</dbReference>
<comment type="similarity">
    <text evidence="2">Belongs to the binding-protein-dependent transport system permease family. HisMQ subfamily.</text>
</comment>
<protein>
    <submittedName>
        <fullName evidence="11">ABC transporter permease subunit</fullName>
    </submittedName>
</protein>
<sequence>MEKNLSVPKVPFWRNIKFIHLFLQVTFLLCIIGVFYYMIQNAIAGLERAGIKFGFDFLTNKASFSIGEKFLAYSSTDSYGRAIIIGIANTLKVTVIGIFFATIIGVIMGVLRLSKNWLARSVSGLYVEIFRNTPVLVQIFIWYFAVLLPLPRIQEAVQFFGTVISNRGIVFPWFDLTASSFIWFGVMLVAFIVSFAVRKLLLKKQLETGKRKYPLAVGLLLFGGIGIVSFLVLTEMPLLVSFPIVDGTQVVGGYRFTPEFSAILFGLVFYTASYITEIVRGGILAVSKGQIEAAHALGLNGGKTLRFVTFPQAIRSIVPPITSQYLNLAKNSSLAIAAGYPDLWSIGNTIMNQAGRAIEMILVMLLIYLCISLLTALFMNIYNNATKLVER</sequence>
<evidence type="ECO:0000256" key="2">
    <source>
        <dbReference type="ARBA" id="ARBA00010072"/>
    </source>
</evidence>
<dbReference type="NCBIfam" id="TIGR01726">
    <property type="entry name" value="HEQRo_perm_3TM"/>
    <property type="match status" value="1"/>
</dbReference>
<dbReference type="CDD" id="cd06261">
    <property type="entry name" value="TM_PBP2"/>
    <property type="match status" value="1"/>
</dbReference>
<dbReference type="InterPro" id="IPR010065">
    <property type="entry name" value="AA_ABC_transptr_permease_3TM"/>
</dbReference>
<evidence type="ECO:0000256" key="6">
    <source>
        <dbReference type="ARBA" id="ARBA00022970"/>
    </source>
</evidence>
<accession>A0A940WRE1</accession>
<evidence type="ECO:0000259" key="10">
    <source>
        <dbReference type="PROSITE" id="PS50928"/>
    </source>
</evidence>
<name>A0A940WRE1_9BACI</name>
<gene>
    <name evidence="11" type="ORF">J7W16_04630</name>
</gene>
<evidence type="ECO:0000256" key="3">
    <source>
        <dbReference type="ARBA" id="ARBA00022448"/>
    </source>
</evidence>
<keyword evidence="8 9" id="KW-0472">Membrane</keyword>
<feature type="transmembrane region" description="Helical" evidence="9">
    <location>
        <begin position="260"/>
        <end position="279"/>
    </location>
</feature>
<evidence type="ECO:0000256" key="8">
    <source>
        <dbReference type="ARBA" id="ARBA00023136"/>
    </source>
</evidence>
<dbReference type="EMBL" id="JAGKSQ010000002">
    <property type="protein sequence ID" value="MBP3950408.1"/>
    <property type="molecule type" value="Genomic_DNA"/>
</dbReference>
<comment type="subcellular location">
    <subcellularLocation>
        <location evidence="1 9">Cell membrane</location>
        <topology evidence="1 9">Multi-pass membrane protein</topology>
    </subcellularLocation>
</comment>
<keyword evidence="7 9" id="KW-1133">Transmembrane helix</keyword>
<feature type="transmembrane region" description="Helical" evidence="9">
    <location>
        <begin position="132"/>
        <end position="150"/>
    </location>
</feature>
<evidence type="ECO:0000256" key="7">
    <source>
        <dbReference type="ARBA" id="ARBA00022989"/>
    </source>
</evidence>
<dbReference type="GO" id="GO:0006865">
    <property type="term" value="P:amino acid transport"/>
    <property type="evidence" value="ECO:0007669"/>
    <property type="project" value="UniProtKB-KW"/>
</dbReference>
<keyword evidence="12" id="KW-1185">Reference proteome</keyword>
<evidence type="ECO:0000256" key="9">
    <source>
        <dbReference type="RuleBase" id="RU363032"/>
    </source>
</evidence>
<proteinExistence type="inferred from homology"/>
<dbReference type="AlphaFoldDB" id="A0A940WRE1"/>
<comment type="caution">
    <text evidence="11">The sequence shown here is derived from an EMBL/GenBank/DDBJ whole genome shotgun (WGS) entry which is preliminary data.</text>
</comment>
<evidence type="ECO:0000313" key="11">
    <source>
        <dbReference type="EMBL" id="MBP3950408.1"/>
    </source>
</evidence>
<dbReference type="RefSeq" id="WP_210596055.1">
    <property type="nucleotide sequence ID" value="NZ_JAGKSQ010000002.1"/>
</dbReference>
<dbReference type="PROSITE" id="PS50928">
    <property type="entry name" value="ABC_TM1"/>
    <property type="match status" value="1"/>
</dbReference>
<dbReference type="GO" id="GO:0043190">
    <property type="term" value="C:ATP-binding cassette (ABC) transporter complex"/>
    <property type="evidence" value="ECO:0007669"/>
    <property type="project" value="InterPro"/>
</dbReference>
<keyword evidence="4" id="KW-1003">Cell membrane</keyword>
<dbReference type="PANTHER" id="PTHR30614:SF37">
    <property type="entry name" value="AMINO-ACID ABC TRANSPORTER PERMEASE PROTEIN YHDX-RELATED"/>
    <property type="match status" value="1"/>
</dbReference>
<feature type="domain" description="ABC transmembrane type-1" evidence="10">
    <location>
        <begin position="87"/>
        <end position="379"/>
    </location>
</feature>
<keyword evidence="6" id="KW-0029">Amino-acid transport</keyword>
<dbReference type="SUPFAM" id="SSF161098">
    <property type="entry name" value="MetI-like"/>
    <property type="match status" value="1"/>
</dbReference>
<organism evidence="11 12">
    <name type="scientific">Halalkalibacter suaedae</name>
    <dbReference type="NCBI Taxonomy" id="2822140"/>
    <lineage>
        <taxon>Bacteria</taxon>
        <taxon>Bacillati</taxon>
        <taxon>Bacillota</taxon>
        <taxon>Bacilli</taxon>
        <taxon>Bacillales</taxon>
        <taxon>Bacillaceae</taxon>
        <taxon>Halalkalibacter</taxon>
    </lineage>
</organism>
<keyword evidence="3 9" id="KW-0813">Transport</keyword>
<evidence type="ECO:0000256" key="1">
    <source>
        <dbReference type="ARBA" id="ARBA00004651"/>
    </source>
</evidence>
<dbReference type="GO" id="GO:0022857">
    <property type="term" value="F:transmembrane transporter activity"/>
    <property type="evidence" value="ECO:0007669"/>
    <property type="project" value="InterPro"/>
</dbReference>
<dbReference type="Gene3D" id="1.10.3720.10">
    <property type="entry name" value="MetI-like"/>
    <property type="match status" value="1"/>
</dbReference>
<dbReference type="Pfam" id="PF00528">
    <property type="entry name" value="BPD_transp_1"/>
    <property type="match status" value="1"/>
</dbReference>
<keyword evidence="5 9" id="KW-0812">Transmembrane</keyword>
<evidence type="ECO:0000256" key="5">
    <source>
        <dbReference type="ARBA" id="ARBA00022692"/>
    </source>
</evidence>
<feature type="transmembrane region" description="Helical" evidence="9">
    <location>
        <begin position="213"/>
        <end position="233"/>
    </location>
</feature>
<feature type="transmembrane region" description="Helical" evidence="9">
    <location>
        <begin position="21"/>
        <end position="39"/>
    </location>
</feature>
<feature type="transmembrane region" description="Helical" evidence="9">
    <location>
        <begin position="181"/>
        <end position="201"/>
    </location>
</feature>
<reference evidence="11" key="1">
    <citation type="submission" date="2021-03" db="EMBL/GenBank/DDBJ databases">
        <title>Bacillus suaedae sp. nov., isolated from Suaeda aralocaspica.</title>
        <authorList>
            <person name="Lei R.F.R."/>
        </authorList>
    </citation>
    <scope>NUCLEOTIDE SEQUENCE</scope>
    <source>
        <strain evidence="11">YZJH907-2</strain>
    </source>
</reference>
<evidence type="ECO:0000256" key="4">
    <source>
        <dbReference type="ARBA" id="ARBA00022475"/>
    </source>
</evidence>
<feature type="transmembrane region" description="Helical" evidence="9">
    <location>
        <begin position="361"/>
        <end position="382"/>
    </location>
</feature>
<dbReference type="PANTHER" id="PTHR30614">
    <property type="entry name" value="MEMBRANE COMPONENT OF AMINO ACID ABC TRANSPORTER"/>
    <property type="match status" value="1"/>
</dbReference>
<dbReference type="InterPro" id="IPR043429">
    <property type="entry name" value="ArtM/GltK/GlnP/TcyL/YhdX-like"/>
</dbReference>